<evidence type="ECO:0000313" key="15">
    <source>
        <dbReference type="Proteomes" id="UP001154078"/>
    </source>
</evidence>
<keyword evidence="12" id="KW-0645">Protease</keyword>
<dbReference type="PRINTS" id="PR00791">
    <property type="entry name" value="PEPDIPTASEA"/>
</dbReference>
<feature type="chain" id="PRO_5040381454" description="Angiotensin-converting enzyme" evidence="13">
    <location>
        <begin position="27"/>
        <end position="628"/>
    </location>
</feature>
<reference evidence="14" key="1">
    <citation type="submission" date="2021-12" db="EMBL/GenBank/DDBJ databases">
        <authorList>
            <person name="King R."/>
        </authorList>
    </citation>
    <scope>NUCLEOTIDE SEQUENCE</scope>
</reference>
<feature type="active site" description="Proton donor 1" evidence="5">
    <location>
        <position position="516"/>
    </location>
</feature>
<dbReference type="GO" id="GO:0046872">
    <property type="term" value="F:metal ion binding"/>
    <property type="evidence" value="ECO:0007669"/>
    <property type="project" value="UniProtKB-KW"/>
</dbReference>
<keyword evidence="12" id="KW-0121">Carboxypeptidase</keyword>
<dbReference type="GO" id="GO:0008237">
    <property type="term" value="F:metallopeptidase activity"/>
    <property type="evidence" value="ECO:0007669"/>
    <property type="project" value="UniProtKB-KW"/>
</dbReference>
<dbReference type="GO" id="GO:0008241">
    <property type="term" value="F:peptidyl-dipeptidase activity"/>
    <property type="evidence" value="ECO:0007669"/>
    <property type="project" value="InterPro"/>
</dbReference>
<gene>
    <name evidence="14" type="ORF">MELIAE_LOCUS4534</name>
</gene>
<feature type="binding site" evidence="8">
    <location>
        <position position="385"/>
    </location>
    <ligand>
        <name>Zn(2+)</name>
        <dbReference type="ChEBI" id="CHEBI:29105"/>
        <label>1</label>
        <note>catalytic</note>
    </ligand>
</feature>
<evidence type="ECO:0000256" key="5">
    <source>
        <dbReference type="PIRSR" id="PIRSR601548-1"/>
    </source>
</evidence>
<dbReference type="OrthoDB" id="10029630at2759"/>
<feature type="binding site" evidence="8">
    <location>
        <position position="389"/>
    </location>
    <ligand>
        <name>Zn(2+)</name>
        <dbReference type="ChEBI" id="CHEBI:29105"/>
        <label>1</label>
        <note>catalytic</note>
    </ligand>
</feature>
<dbReference type="PANTHER" id="PTHR10514">
    <property type="entry name" value="ANGIOTENSIN-CONVERTING ENZYME"/>
    <property type="match status" value="1"/>
</dbReference>
<feature type="active site" description="Proton acceptor 1" evidence="5">
    <location>
        <position position="386"/>
    </location>
</feature>
<dbReference type="Pfam" id="PF01401">
    <property type="entry name" value="Peptidase_M2"/>
    <property type="match status" value="1"/>
</dbReference>
<name>A0A9P0AWU5_BRAAE</name>
<keyword evidence="3 9" id="KW-1015">Disulfide bond</keyword>
<dbReference type="EC" id="3.4.-.-" evidence="12"/>
<feature type="active site" description="Proton acceptor 2" evidence="6">
    <location>
        <position position="386"/>
    </location>
</feature>
<feature type="binding site" evidence="7">
    <location>
        <position position="525"/>
    </location>
    <ligand>
        <name>chloride</name>
        <dbReference type="ChEBI" id="CHEBI:17996"/>
        <label>1</label>
    </ligand>
</feature>
<evidence type="ECO:0000256" key="1">
    <source>
        <dbReference type="ARBA" id="ARBA00008139"/>
    </source>
</evidence>
<feature type="binding site" evidence="8">
    <location>
        <position position="413"/>
    </location>
    <ligand>
        <name>Zn(2+)</name>
        <dbReference type="ChEBI" id="CHEBI:29105"/>
        <label>1</label>
        <note>catalytic</note>
    </ligand>
</feature>
<dbReference type="PANTHER" id="PTHR10514:SF27">
    <property type="entry name" value="ANGIOTENSIN-CONVERTING ENZYME"/>
    <property type="match status" value="1"/>
</dbReference>
<comment type="similarity">
    <text evidence="1 11 12">Belongs to the peptidase M2 family.</text>
</comment>
<dbReference type="InterPro" id="IPR001548">
    <property type="entry name" value="Peptidase_M2"/>
</dbReference>
<dbReference type="AlphaFoldDB" id="A0A9P0AWU5"/>
<keyword evidence="8 12" id="KW-0862">Zinc</keyword>
<dbReference type="SUPFAM" id="SSF55486">
    <property type="entry name" value="Metalloproteases ('zincins'), catalytic domain"/>
    <property type="match status" value="1"/>
</dbReference>
<evidence type="ECO:0000256" key="13">
    <source>
        <dbReference type="SAM" id="SignalP"/>
    </source>
</evidence>
<feature type="binding site" evidence="10">
    <location>
        <position position="413"/>
    </location>
    <ligand>
        <name>Zn(2+)</name>
        <dbReference type="ChEBI" id="CHEBI:29105"/>
        <label>2</label>
        <note>catalytic</note>
    </ligand>
</feature>
<evidence type="ECO:0000256" key="12">
    <source>
        <dbReference type="RuleBase" id="RU361144"/>
    </source>
</evidence>
<evidence type="ECO:0000256" key="7">
    <source>
        <dbReference type="PIRSR" id="PIRSR601548-2"/>
    </source>
</evidence>
<dbReference type="CDD" id="cd06461">
    <property type="entry name" value="M2_ACE"/>
    <property type="match status" value="1"/>
</dbReference>
<dbReference type="EMBL" id="OV121133">
    <property type="protein sequence ID" value="CAH0552075.1"/>
    <property type="molecule type" value="Genomic_DNA"/>
</dbReference>
<feature type="disulfide bond" evidence="9">
    <location>
        <begin position="541"/>
        <end position="562"/>
    </location>
</feature>
<accession>A0A9P0AWU5</accession>
<comment type="cofactor">
    <cofactor evidence="12">
        <name>Zn(2+)</name>
        <dbReference type="ChEBI" id="CHEBI:29105"/>
    </cofactor>
    <text evidence="12">Binds 1 zinc ion per subunit.</text>
</comment>
<evidence type="ECO:0000256" key="2">
    <source>
        <dbReference type="ARBA" id="ARBA00022729"/>
    </source>
</evidence>
<keyword evidence="4 12" id="KW-0325">Glycoprotein</keyword>
<feature type="binding site" evidence="10">
    <location>
        <position position="385"/>
    </location>
    <ligand>
        <name>Zn(2+)</name>
        <dbReference type="ChEBI" id="CHEBI:29105"/>
        <label>2</label>
        <note>catalytic</note>
    </ligand>
</feature>
<feature type="active site" description="Proton donor 2" evidence="6">
    <location>
        <position position="516"/>
    </location>
</feature>
<keyword evidence="12" id="KW-0378">Hydrolase</keyword>
<feature type="disulfide bond" evidence="9">
    <location>
        <begin position="355"/>
        <end position="372"/>
    </location>
</feature>
<evidence type="ECO:0000256" key="10">
    <source>
        <dbReference type="PIRSR" id="PIRSR601548-8"/>
    </source>
</evidence>
<evidence type="ECO:0000256" key="4">
    <source>
        <dbReference type="ARBA" id="ARBA00023180"/>
    </source>
</evidence>
<evidence type="ECO:0000256" key="6">
    <source>
        <dbReference type="PIRSR" id="PIRSR601548-11"/>
    </source>
</evidence>
<keyword evidence="8 12" id="KW-0479">Metal-binding</keyword>
<evidence type="ECO:0000256" key="11">
    <source>
        <dbReference type="PROSITE-ProRule" id="PRU01355"/>
    </source>
</evidence>
<comment type="caution">
    <text evidence="11">Lacks conserved residue(s) required for the propagation of feature annotation.</text>
</comment>
<protein>
    <recommendedName>
        <fullName evidence="12">Angiotensin-converting enzyme</fullName>
        <ecNumber evidence="12">3.4.-.-</ecNumber>
    </recommendedName>
</protein>
<dbReference type="GO" id="GO:0006508">
    <property type="term" value="P:proteolysis"/>
    <property type="evidence" value="ECO:0007669"/>
    <property type="project" value="UniProtKB-KW"/>
</dbReference>
<keyword evidence="15" id="KW-1185">Reference proteome</keyword>
<evidence type="ECO:0000256" key="8">
    <source>
        <dbReference type="PIRSR" id="PIRSR601548-3"/>
    </source>
</evidence>
<dbReference type="PROSITE" id="PS52011">
    <property type="entry name" value="PEPTIDASE_M2"/>
    <property type="match status" value="1"/>
</dbReference>
<evidence type="ECO:0000313" key="14">
    <source>
        <dbReference type="EMBL" id="CAH0552075.1"/>
    </source>
</evidence>
<dbReference type="Proteomes" id="UP001154078">
    <property type="component" value="Chromosome 2"/>
</dbReference>
<dbReference type="GO" id="GO:0004180">
    <property type="term" value="F:carboxypeptidase activity"/>
    <property type="evidence" value="ECO:0007669"/>
    <property type="project" value="UniProtKB-KW"/>
</dbReference>
<feature type="signal peptide" evidence="13">
    <location>
        <begin position="1"/>
        <end position="26"/>
    </location>
</feature>
<keyword evidence="2 13" id="KW-0732">Signal</keyword>
<organism evidence="14 15">
    <name type="scientific">Brassicogethes aeneus</name>
    <name type="common">Rape pollen beetle</name>
    <name type="synonym">Meligethes aeneus</name>
    <dbReference type="NCBI Taxonomy" id="1431903"/>
    <lineage>
        <taxon>Eukaryota</taxon>
        <taxon>Metazoa</taxon>
        <taxon>Ecdysozoa</taxon>
        <taxon>Arthropoda</taxon>
        <taxon>Hexapoda</taxon>
        <taxon>Insecta</taxon>
        <taxon>Pterygota</taxon>
        <taxon>Neoptera</taxon>
        <taxon>Endopterygota</taxon>
        <taxon>Coleoptera</taxon>
        <taxon>Polyphaga</taxon>
        <taxon>Cucujiformia</taxon>
        <taxon>Nitidulidae</taxon>
        <taxon>Meligethinae</taxon>
        <taxon>Brassicogethes</taxon>
    </lineage>
</organism>
<evidence type="ECO:0000256" key="3">
    <source>
        <dbReference type="ARBA" id="ARBA00023157"/>
    </source>
</evidence>
<sequence>MVHQHVKMLILPCLLIISATYGSADSQFVYDKMKYQVEVQKWLNKVEPTLGEFKALINRLNWNEVTGDYDEKSAKQLKKLMEVKNLWKNKICEADFKFEFLTEEQERKIHLFCRGAKFTDDILFRYSKLMRTLLEEYQDPVCLPQTSPLKNQDMSDDFPKPGQCVNGEPDLEIFMRNTNHSVEELKYIWTLWHNFVGPRIKNDFYMGVMLQNIAAKKNGYNDMGEVWREELEIPDLETYVENLYKEIEPFYVALHAVVRHKLYKKHGKLIIDLKGPIPIHLLGNMWGQDWSSLIDLFTTEKQKINLDERIKKGHPNERTLVLEGEDFYTSLGFPKLPQQFWKHSIFEKINSTTVCHGSAADLYYGDYRMVMCGEVSMDTLHVIHHEMGHIYYFMAFENQDPIFKDGSNSAIHESIGDAIMHGVMTPQHLHRIGALNDDELYDPDVETLLLFKQALNKIPELPFALALDKYRWDVFKGAISYDDLNGAFWKLTLKYRGVVAPEERGEEYFDAGAKFHVPDNTPYIRYFLSGIIQMDIFKSLCELSLFNKTNYLNEENIPLHRCDIYGSKDSGKRLWSMMERGAGIHWSEAMKIITGKDKISSKPVLEYYKPVYTWLLDYIEKNNVYIGW</sequence>
<proteinExistence type="inferred from homology"/>
<keyword evidence="12" id="KW-0482">Metalloprotease</keyword>
<evidence type="ECO:0000256" key="9">
    <source>
        <dbReference type="PIRSR" id="PIRSR601548-4"/>
    </source>
</evidence>
<dbReference type="GO" id="GO:0016020">
    <property type="term" value="C:membrane"/>
    <property type="evidence" value="ECO:0007669"/>
    <property type="project" value="InterPro"/>
</dbReference>
<feature type="binding site" evidence="10">
    <location>
        <position position="389"/>
    </location>
    <ligand>
        <name>Zn(2+)</name>
        <dbReference type="ChEBI" id="CHEBI:29105"/>
        <label>2</label>
        <note>catalytic</note>
    </ligand>
</feature>